<dbReference type="Proteomes" id="UP000886814">
    <property type="component" value="Unassembled WGS sequence"/>
</dbReference>
<reference evidence="1" key="1">
    <citation type="journal article" date="2021" name="PeerJ">
        <title>Extensive microbial diversity within the chicken gut microbiome revealed by metagenomics and culture.</title>
        <authorList>
            <person name="Gilroy R."/>
            <person name="Ravi A."/>
            <person name="Getino M."/>
            <person name="Pursley I."/>
            <person name="Horton D.L."/>
            <person name="Alikhan N.F."/>
            <person name="Baker D."/>
            <person name="Gharbi K."/>
            <person name="Hall N."/>
            <person name="Watson M."/>
            <person name="Adriaenssens E.M."/>
            <person name="Foster-Nyarko E."/>
            <person name="Jarju S."/>
            <person name="Secka A."/>
            <person name="Antonio M."/>
            <person name="Oren A."/>
            <person name="Chaudhuri R.R."/>
            <person name="La Ragione R."/>
            <person name="Hildebrand F."/>
            <person name="Pallen M.J."/>
        </authorList>
    </citation>
    <scope>NUCLEOTIDE SEQUENCE</scope>
    <source>
        <strain evidence="1">CHK195-9823</strain>
    </source>
</reference>
<dbReference type="EMBL" id="DXIQ01000090">
    <property type="protein sequence ID" value="HIV39862.1"/>
    <property type="molecule type" value="Genomic_DNA"/>
</dbReference>
<name>A0A9D1PEJ7_9FIRM</name>
<proteinExistence type="predicted"/>
<dbReference type="AlphaFoldDB" id="A0A9D1PEJ7"/>
<evidence type="ECO:0000313" key="2">
    <source>
        <dbReference type="Proteomes" id="UP000886814"/>
    </source>
</evidence>
<reference evidence="1" key="2">
    <citation type="submission" date="2021-04" db="EMBL/GenBank/DDBJ databases">
        <authorList>
            <person name="Gilroy R."/>
        </authorList>
    </citation>
    <scope>NUCLEOTIDE SEQUENCE</scope>
    <source>
        <strain evidence="1">CHK195-9823</strain>
    </source>
</reference>
<protein>
    <submittedName>
        <fullName evidence="1">Uncharacterized protein</fullName>
    </submittedName>
</protein>
<gene>
    <name evidence="1" type="ORF">H9747_12870</name>
</gene>
<evidence type="ECO:0000313" key="1">
    <source>
        <dbReference type="EMBL" id="HIV39862.1"/>
    </source>
</evidence>
<accession>A0A9D1PEJ7</accession>
<sequence length="166" mass="19684">MDSFMEALLSEKTDKIPEEYDWFAPLIGDWDFEYHDGYHTDTLRTVKGEWIFRRVLNGAGIEDLFICPSRETMRSDPQPDGEYGMAIRMFNAKEKCYDMTYTCEKYMTRLRFVKDSGKLIGTVLDDPFQKWIFSDIQAESFHWQNVTVLENGEWQVNSNVYAKRRK</sequence>
<organism evidence="1 2">
    <name type="scientific">Candidatus Blautia stercorigallinarum</name>
    <dbReference type="NCBI Taxonomy" id="2838501"/>
    <lineage>
        <taxon>Bacteria</taxon>
        <taxon>Bacillati</taxon>
        <taxon>Bacillota</taxon>
        <taxon>Clostridia</taxon>
        <taxon>Lachnospirales</taxon>
        <taxon>Lachnospiraceae</taxon>
        <taxon>Blautia</taxon>
    </lineage>
</organism>
<comment type="caution">
    <text evidence="1">The sequence shown here is derived from an EMBL/GenBank/DDBJ whole genome shotgun (WGS) entry which is preliminary data.</text>
</comment>